<evidence type="ECO:0000256" key="2">
    <source>
        <dbReference type="SAM" id="SignalP"/>
    </source>
</evidence>
<dbReference type="EMBL" id="FX983001">
    <property type="protein sequence ID" value="BAS30469.1"/>
    <property type="molecule type" value="mRNA"/>
</dbReference>
<feature type="chain" id="PRO_5018019785" evidence="2">
    <location>
        <begin position="22"/>
        <end position="276"/>
    </location>
</feature>
<feature type="compositionally biased region" description="Gly residues" evidence="1">
    <location>
        <begin position="201"/>
        <end position="214"/>
    </location>
</feature>
<feature type="domain" description="TIL" evidence="3">
    <location>
        <begin position="75"/>
        <end position="126"/>
    </location>
</feature>
<evidence type="ECO:0000259" key="3">
    <source>
        <dbReference type="Pfam" id="PF01826"/>
    </source>
</evidence>
<dbReference type="AlphaFoldDB" id="A0A3G9CLZ5"/>
<proteinExistence type="evidence at transcript level"/>
<evidence type="ECO:0000256" key="1">
    <source>
        <dbReference type="SAM" id="MobiDB-lite"/>
    </source>
</evidence>
<feature type="compositionally biased region" description="Gly residues" evidence="1">
    <location>
        <begin position="166"/>
        <end position="193"/>
    </location>
</feature>
<name>A0A3G9CLZ5_LAQRU</name>
<reference evidence="4" key="1">
    <citation type="journal article" date="2015" name="Proteome Sci.">
        <title>Proteome analysis of shell matrix proteins in the brachiopod Laqueus rubellus.</title>
        <authorList>
            <person name="Isowa Y."/>
            <person name="Sarashina I."/>
            <person name="Oshima K."/>
            <person name="Kito K."/>
            <person name="Hattori M."/>
            <person name="Endo K."/>
        </authorList>
    </citation>
    <scope>NUCLEOTIDE SEQUENCE</scope>
    <source>
        <tissue evidence="4">Mantle</tissue>
    </source>
</reference>
<feature type="signal peptide" evidence="2">
    <location>
        <begin position="1"/>
        <end position="21"/>
    </location>
</feature>
<feature type="region of interest" description="Disordered" evidence="1">
    <location>
        <begin position="147"/>
        <end position="214"/>
    </location>
</feature>
<dbReference type="CDD" id="cd19941">
    <property type="entry name" value="TIL"/>
    <property type="match status" value="1"/>
</dbReference>
<dbReference type="SUPFAM" id="SSF57567">
    <property type="entry name" value="Serine protease inhibitors"/>
    <property type="match status" value="1"/>
</dbReference>
<protein>
    <submittedName>
        <fullName evidence="4">Shell matrix protein</fullName>
    </submittedName>
</protein>
<sequence>MKSPVCRGLPLILLIIASAVAYYGWPGRGRYRGPPDPYGPHGGPWERRDRYRNRYSNRDRYGYRNRGGNRRYPKCSGGQLYTTCGSQCPRTCAEPNPVCGAVCVEGCQCPRHLVVYNGRCYQERSCPADALTAANTTNNVVAVVSSNTGATGQGGQNTGTVLQNTGTGGQNTGAGGQNTGTGGQNTGTGGQNTGTGRQNAGTGGRNTGQNVVGGTGGTRAKWMCYKWSPNRPTRECTRIQQRDCPNNCAGHHPPQMCCEDHTGCDLECMDAVPNTV</sequence>
<dbReference type="Pfam" id="PF01826">
    <property type="entry name" value="TIL"/>
    <property type="match status" value="1"/>
</dbReference>
<dbReference type="Gene3D" id="2.10.25.10">
    <property type="entry name" value="Laminin"/>
    <property type="match status" value="1"/>
</dbReference>
<keyword evidence="2" id="KW-0732">Signal</keyword>
<dbReference type="InterPro" id="IPR002919">
    <property type="entry name" value="TIL_dom"/>
</dbReference>
<evidence type="ECO:0000313" key="4">
    <source>
        <dbReference type="EMBL" id="BAS30469.1"/>
    </source>
</evidence>
<accession>A0A3G9CLZ5</accession>
<dbReference type="InterPro" id="IPR036084">
    <property type="entry name" value="Ser_inhib-like_sf"/>
</dbReference>
<organism evidence="4">
    <name type="scientific">Laqueus rubellus</name>
    <name type="common">Lampshell</name>
    <dbReference type="NCBI Taxonomy" id="93892"/>
    <lineage>
        <taxon>Eukaryota</taxon>
        <taxon>Metazoa</taxon>
        <taxon>Spiralia</taxon>
        <taxon>Lophotrochozoa</taxon>
        <taxon>Brachiopoda</taxon>
        <taxon>Rhynchonelliformea</taxon>
        <taxon>Rhynchonellata</taxon>
        <taxon>Terebratellidina</taxon>
        <taxon>Laqueoidea</taxon>
        <taxon>Laqueidae</taxon>
        <taxon>Laqueus</taxon>
    </lineage>
</organism>